<protein>
    <submittedName>
        <fullName evidence="4">Uncharacterized protein LOC108629692</fullName>
    </submittedName>
</protein>
<evidence type="ECO:0000256" key="2">
    <source>
        <dbReference type="SAM" id="Phobius"/>
    </source>
</evidence>
<organism evidence="3 4">
    <name type="scientific">Ceratina calcarata</name>
    <dbReference type="NCBI Taxonomy" id="156304"/>
    <lineage>
        <taxon>Eukaryota</taxon>
        <taxon>Metazoa</taxon>
        <taxon>Ecdysozoa</taxon>
        <taxon>Arthropoda</taxon>
        <taxon>Hexapoda</taxon>
        <taxon>Insecta</taxon>
        <taxon>Pterygota</taxon>
        <taxon>Neoptera</taxon>
        <taxon>Endopterygota</taxon>
        <taxon>Hymenoptera</taxon>
        <taxon>Apocrita</taxon>
        <taxon>Aculeata</taxon>
        <taxon>Apoidea</taxon>
        <taxon>Anthophila</taxon>
        <taxon>Apidae</taxon>
        <taxon>Ceratina</taxon>
        <taxon>Zadontomerus</taxon>
    </lineage>
</organism>
<dbReference type="PANTHER" id="PTHR12335:SF3">
    <property type="entry name" value="IP11896P"/>
    <property type="match status" value="1"/>
</dbReference>
<keyword evidence="3" id="KW-1185">Reference proteome</keyword>
<dbReference type="AlphaFoldDB" id="A0AAJ7JAG4"/>
<keyword evidence="2" id="KW-1133">Transmembrane helix</keyword>
<dbReference type="PROSITE" id="PS51257">
    <property type="entry name" value="PROKAR_LIPOPROTEIN"/>
    <property type="match status" value="1"/>
</dbReference>
<dbReference type="KEGG" id="ccal:108629692"/>
<proteinExistence type="predicted"/>
<dbReference type="GO" id="GO:0005886">
    <property type="term" value="C:plasma membrane"/>
    <property type="evidence" value="ECO:0007669"/>
    <property type="project" value="TreeGrafter"/>
</dbReference>
<feature type="transmembrane region" description="Helical" evidence="2">
    <location>
        <begin position="20"/>
        <end position="44"/>
    </location>
</feature>
<dbReference type="GeneID" id="108629692"/>
<sequence>MERKHKRRLIPEQNWRICGIICLCQFTFVISCVALVYLSVAIYMPSHRAFHAGIDPDPVMCQTVDTTSTNNCGWASCGEWCLTKTSGFCPQIHATVRRNGTDIVFENCTKFGSISCPQVNVKSLRKYNCNNGSECSALWGVFNCSLGHCTNISELMLCHYKADGVVVDTEKDNMKLNGFFSCHNSTKCTKIKSPFSCDRYCPRITTRDVNVFLMQNDDIIAAKCKNGFALNKANGNLPGDRLSTPVKVWDEQNKTIVASCLVVDRQNDVIRTQDCVNGTLLKDIPVPEPSINFTSFLKIYEKSLQYPIDPTNAYVPAQRSLTIYNSSRLYINLEGCVNTLKGECKEFVATHGRDGDNQTAQSRYPCYYHKNNSFFVVARFDLNKTRTELLIAIIVPSSLFVISLITLVIISRSVQVGDDARMRCRYCTDKQEAESEGEVLVEATPSSSQNQMSENEIKSMAL</sequence>
<evidence type="ECO:0000313" key="3">
    <source>
        <dbReference type="Proteomes" id="UP000694925"/>
    </source>
</evidence>
<feature type="transmembrane region" description="Helical" evidence="2">
    <location>
        <begin position="389"/>
        <end position="410"/>
    </location>
</feature>
<dbReference type="GO" id="GO:0002028">
    <property type="term" value="P:regulation of sodium ion transport"/>
    <property type="evidence" value="ECO:0007669"/>
    <property type="project" value="TreeGrafter"/>
</dbReference>
<evidence type="ECO:0000313" key="4">
    <source>
        <dbReference type="RefSeq" id="XP_017888015.1"/>
    </source>
</evidence>
<dbReference type="InterPro" id="IPR031578">
    <property type="entry name" value="TipE"/>
</dbReference>
<feature type="compositionally biased region" description="Polar residues" evidence="1">
    <location>
        <begin position="444"/>
        <end position="454"/>
    </location>
</feature>
<dbReference type="Proteomes" id="UP000694925">
    <property type="component" value="Unplaced"/>
</dbReference>
<dbReference type="PANTHER" id="PTHR12335">
    <property type="entry name" value="TIPE PROTEIN TEMPERATURE-INDUCED PARALYTIC E"/>
    <property type="match status" value="1"/>
</dbReference>
<name>A0AAJ7JAG4_9HYME</name>
<keyword evidence="2" id="KW-0472">Membrane</keyword>
<gene>
    <name evidence="4" type="primary">LOC108629692</name>
</gene>
<dbReference type="GO" id="GO:0017080">
    <property type="term" value="F:sodium channel regulator activity"/>
    <property type="evidence" value="ECO:0007669"/>
    <property type="project" value="TreeGrafter"/>
</dbReference>
<keyword evidence="2" id="KW-0812">Transmembrane</keyword>
<accession>A0AAJ7JAG4</accession>
<evidence type="ECO:0000256" key="1">
    <source>
        <dbReference type="SAM" id="MobiDB-lite"/>
    </source>
</evidence>
<dbReference type="RefSeq" id="XP_017888015.1">
    <property type="nucleotide sequence ID" value="XM_018032526.2"/>
</dbReference>
<feature type="region of interest" description="Disordered" evidence="1">
    <location>
        <begin position="437"/>
        <end position="462"/>
    </location>
</feature>
<reference evidence="4" key="1">
    <citation type="submission" date="2025-08" db="UniProtKB">
        <authorList>
            <consortium name="RefSeq"/>
        </authorList>
    </citation>
    <scope>IDENTIFICATION</scope>
    <source>
        <tissue evidence="4">Whole body</tissue>
    </source>
</reference>